<gene>
    <name evidence="2" type="ORF">TrLO_g1605</name>
</gene>
<evidence type="ECO:0000256" key="1">
    <source>
        <dbReference type="SAM" id="SignalP"/>
    </source>
</evidence>
<proteinExistence type="predicted"/>
<dbReference type="AlphaFoldDB" id="A0A9W7ACK3"/>
<reference evidence="3" key="1">
    <citation type="journal article" date="2023" name="Commun. Biol.">
        <title>Genome analysis of Parmales, the sister group of diatoms, reveals the evolutionary specialization of diatoms from phago-mixotrophs to photoautotrophs.</title>
        <authorList>
            <person name="Ban H."/>
            <person name="Sato S."/>
            <person name="Yoshikawa S."/>
            <person name="Yamada K."/>
            <person name="Nakamura Y."/>
            <person name="Ichinomiya M."/>
            <person name="Sato N."/>
            <person name="Blanc-Mathieu R."/>
            <person name="Endo H."/>
            <person name="Kuwata A."/>
            <person name="Ogata H."/>
        </authorList>
    </citation>
    <scope>NUCLEOTIDE SEQUENCE [LARGE SCALE GENOMIC DNA]</scope>
    <source>
        <strain evidence="3">NIES 3700</strain>
    </source>
</reference>
<evidence type="ECO:0000313" key="3">
    <source>
        <dbReference type="Proteomes" id="UP001165122"/>
    </source>
</evidence>
<dbReference type="OrthoDB" id="10374683at2759"/>
<sequence>MKFALSLAILASAAPAQAEFMKITLPSINFPEIQPRMLQEDVHADDHHDHHDNPRGPDCNTVDDCQDCDENGCEPKDFTFCAIPGKAPTRLRRSLFGGFYEGHCGDPVCMVAAPGFYDAMASGLFSASDASTQMREAGWCESGSTLEQWVSYGETNCDATNSDGAFADTLMAYKHLICDYDKACSLDIESIPTSPDKEFWCSTCRDPFMSILSSGGSTPEEVGNLSAMLSLMCTCNNDYISGGDPDWCAFDNEPQECKDALVPMFAGGMGLSDADFQGYLTTVTGMCTCSKQYMSAEDNYQVDYCGLQTETGECQDGVKNFFMFMMEQSQGEEALTPEDIESYWVMSQGMSLCVCYDFGGLKLQGEPEDGDTEILGWSLMSLCSEVSNACTADLKSQYINVLMMSDSSMTDEGAEGIFNYQFSSTCGYGFPEL</sequence>
<keyword evidence="1" id="KW-0732">Signal</keyword>
<organism evidence="2 3">
    <name type="scientific">Triparma laevis f. longispina</name>
    <dbReference type="NCBI Taxonomy" id="1714387"/>
    <lineage>
        <taxon>Eukaryota</taxon>
        <taxon>Sar</taxon>
        <taxon>Stramenopiles</taxon>
        <taxon>Ochrophyta</taxon>
        <taxon>Bolidophyceae</taxon>
        <taxon>Parmales</taxon>
        <taxon>Triparmaceae</taxon>
        <taxon>Triparma</taxon>
    </lineage>
</organism>
<protein>
    <submittedName>
        <fullName evidence="2">Uncharacterized protein</fullName>
    </submittedName>
</protein>
<dbReference type="Proteomes" id="UP001165122">
    <property type="component" value="Unassembled WGS sequence"/>
</dbReference>
<evidence type="ECO:0000313" key="2">
    <source>
        <dbReference type="EMBL" id="GMH70206.1"/>
    </source>
</evidence>
<feature type="signal peptide" evidence="1">
    <location>
        <begin position="1"/>
        <end position="18"/>
    </location>
</feature>
<dbReference type="EMBL" id="BRXW01000617">
    <property type="protein sequence ID" value="GMH70206.1"/>
    <property type="molecule type" value="Genomic_DNA"/>
</dbReference>
<comment type="caution">
    <text evidence="2">The sequence shown here is derived from an EMBL/GenBank/DDBJ whole genome shotgun (WGS) entry which is preliminary data.</text>
</comment>
<name>A0A9W7ACK3_9STRA</name>
<keyword evidence="3" id="KW-1185">Reference proteome</keyword>
<accession>A0A9W7ACK3</accession>
<feature type="chain" id="PRO_5040875995" evidence="1">
    <location>
        <begin position="19"/>
        <end position="433"/>
    </location>
</feature>